<accession>A0A2W7IVN7</accession>
<dbReference type="GO" id="GO:0016788">
    <property type="term" value="F:hydrolase activity, acting on ester bonds"/>
    <property type="evidence" value="ECO:0007669"/>
    <property type="project" value="UniProtKB-ARBA"/>
</dbReference>
<sequence length="455" mass="48961">MITEIKDMTIHIATPRHPTLRNRVALLGDSRMGGSTRVGGQRLNAEDVDENRVKPGTAVFHSAYSFASWADALLDGELGFQHSDNYGFHDGTTNGVLGRVPSLIEKQRYWACIYSAGTNDPKPENGPVSFEGSMTAMARCWDQLLAEGIRVFIVQDLPRNSVAWAKFGFAGEDLTRLHARMAGIRRFVADYAASHEKIHVIDPLPSVMSVHASEPLSLLHFDGTHTSPWGGWRVGTLLADAMRPYLPRRGLLLADAGDRFDAATNPHGTLLPNGLMLIDSSETNAQALPDGWIAFDPSAPVDGQIETTTQRALGGFGNGVAIKARGATLARTNGLIGIRARVSVPRSAAGRVVEAMAVVHIKSGATGLRGVTCRLAAFDGMNTPPRLATAFEDGPAHLWPSEVAHRLVLRSPALAAPQDESGALEVQLLARLDSDELSGANFDVSFERASLRIVE</sequence>
<dbReference type="InterPro" id="IPR036514">
    <property type="entry name" value="SGNH_hydro_sf"/>
</dbReference>
<dbReference type="SUPFAM" id="SSF52266">
    <property type="entry name" value="SGNH hydrolase"/>
    <property type="match status" value="1"/>
</dbReference>
<evidence type="ECO:0000259" key="1">
    <source>
        <dbReference type="Pfam" id="PF19040"/>
    </source>
</evidence>
<organism evidence="2 3">
    <name type="scientific">Humitalea rosea</name>
    <dbReference type="NCBI Taxonomy" id="990373"/>
    <lineage>
        <taxon>Bacteria</taxon>
        <taxon>Pseudomonadati</taxon>
        <taxon>Pseudomonadota</taxon>
        <taxon>Alphaproteobacteria</taxon>
        <taxon>Acetobacterales</taxon>
        <taxon>Roseomonadaceae</taxon>
        <taxon>Humitalea</taxon>
    </lineage>
</organism>
<dbReference type="EMBL" id="QKYU01000002">
    <property type="protein sequence ID" value="PZW50337.1"/>
    <property type="molecule type" value="Genomic_DNA"/>
</dbReference>
<gene>
    <name evidence="2" type="ORF">C8P66_10225</name>
</gene>
<feature type="domain" description="SGNH" evidence="1">
    <location>
        <begin position="127"/>
        <end position="238"/>
    </location>
</feature>
<protein>
    <recommendedName>
        <fullName evidence="1">SGNH domain-containing protein</fullName>
    </recommendedName>
</protein>
<dbReference type="InterPro" id="IPR043968">
    <property type="entry name" value="SGNH"/>
</dbReference>
<dbReference type="OrthoDB" id="8324689at2"/>
<name>A0A2W7IVN7_9PROT</name>
<keyword evidence="3" id="KW-1185">Reference proteome</keyword>
<dbReference type="Proteomes" id="UP000249688">
    <property type="component" value="Unassembled WGS sequence"/>
</dbReference>
<evidence type="ECO:0000313" key="3">
    <source>
        <dbReference type="Proteomes" id="UP000249688"/>
    </source>
</evidence>
<dbReference type="AlphaFoldDB" id="A0A2W7IVN7"/>
<evidence type="ECO:0000313" key="2">
    <source>
        <dbReference type="EMBL" id="PZW50337.1"/>
    </source>
</evidence>
<comment type="caution">
    <text evidence="2">The sequence shown here is derived from an EMBL/GenBank/DDBJ whole genome shotgun (WGS) entry which is preliminary data.</text>
</comment>
<reference evidence="2 3" key="1">
    <citation type="submission" date="2018-06" db="EMBL/GenBank/DDBJ databases">
        <title>Genomic Encyclopedia of Archaeal and Bacterial Type Strains, Phase II (KMG-II): from individual species to whole genera.</title>
        <authorList>
            <person name="Goeker M."/>
        </authorList>
    </citation>
    <scope>NUCLEOTIDE SEQUENCE [LARGE SCALE GENOMIC DNA]</scope>
    <source>
        <strain evidence="2 3">DSM 24525</strain>
    </source>
</reference>
<proteinExistence type="predicted"/>
<dbReference type="Pfam" id="PF19040">
    <property type="entry name" value="SGNH"/>
    <property type="match status" value="1"/>
</dbReference>
<dbReference type="RefSeq" id="WP_146422673.1">
    <property type="nucleotide sequence ID" value="NZ_QKYU01000002.1"/>
</dbReference>
<dbReference type="Gene3D" id="3.40.50.1110">
    <property type="entry name" value="SGNH hydrolase"/>
    <property type="match status" value="1"/>
</dbReference>